<keyword evidence="2" id="KW-0812">Transmembrane</keyword>
<sequence>MAASESDRGRGGTGTSRHGRQAGRQPGTRHATHQRTWPGRHVAREARLRSVILFSYFFFARAIFFLFFSRRWLIGTETE</sequence>
<feature type="compositionally biased region" description="Basic and acidic residues" evidence="1">
    <location>
        <begin position="1"/>
        <end position="10"/>
    </location>
</feature>
<dbReference type="Gramene" id="PUZ64237">
    <property type="protein sequence ID" value="PUZ64237"/>
    <property type="gene ID" value="GQ55_3G128000"/>
</dbReference>
<accession>A0A2T7E8T8</accession>
<dbReference type="Proteomes" id="UP000244336">
    <property type="component" value="Chromosome 3"/>
</dbReference>
<evidence type="ECO:0000313" key="3">
    <source>
        <dbReference type="EMBL" id="PUZ64237.1"/>
    </source>
</evidence>
<gene>
    <name evidence="3" type="ORF">GQ55_3G128000</name>
</gene>
<keyword evidence="2" id="KW-0472">Membrane</keyword>
<keyword evidence="4" id="KW-1185">Reference proteome</keyword>
<name>A0A2T7E8T8_9POAL</name>
<feature type="region of interest" description="Disordered" evidence="1">
    <location>
        <begin position="1"/>
        <end position="39"/>
    </location>
</feature>
<proteinExistence type="predicted"/>
<organism evidence="3 4">
    <name type="scientific">Panicum hallii var. hallii</name>
    <dbReference type="NCBI Taxonomy" id="1504633"/>
    <lineage>
        <taxon>Eukaryota</taxon>
        <taxon>Viridiplantae</taxon>
        <taxon>Streptophyta</taxon>
        <taxon>Embryophyta</taxon>
        <taxon>Tracheophyta</taxon>
        <taxon>Spermatophyta</taxon>
        <taxon>Magnoliopsida</taxon>
        <taxon>Liliopsida</taxon>
        <taxon>Poales</taxon>
        <taxon>Poaceae</taxon>
        <taxon>PACMAD clade</taxon>
        <taxon>Panicoideae</taxon>
        <taxon>Panicodae</taxon>
        <taxon>Paniceae</taxon>
        <taxon>Panicinae</taxon>
        <taxon>Panicum</taxon>
        <taxon>Panicum sect. Panicum</taxon>
    </lineage>
</organism>
<dbReference type="AlphaFoldDB" id="A0A2T7E8T8"/>
<evidence type="ECO:0000256" key="1">
    <source>
        <dbReference type="SAM" id="MobiDB-lite"/>
    </source>
</evidence>
<evidence type="ECO:0000256" key="2">
    <source>
        <dbReference type="SAM" id="Phobius"/>
    </source>
</evidence>
<keyword evidence="2" id="KW-1133">Transmembrane helix</keyword>
<reference evidence="3 4" key="1">
    <citation type="submission" date="2018-04" db="EMBL/GenBank/DDBJ databases">
        <title>WGS assembly of Panicum hallii var. hallii HAL2.</title>
        <authorList>
            <person name="Lovell J."/>
            <person name="Jenkins J."/>
            <person name="Lowry D."/>
            <person name="Mamidi S."/>
            <person name="Sreedasyam A."/>
            <person name="Weng X."/>
            <person name="Barry K."/>
            <person name="Bonette J."/>
            <person name="Campitelli B."/>
            <person name="Daum C."/>
            <person name="Gordon S."/>
            <person name="Gould B."/>
            <person name="Lipzen A."/>
            <person name="MacQueen A."/>
            <person name="Palacio-Mejia J."/>
            <person name="Plott C."/>
            <person name="Shakirov E."/>
            <person name="Shu S."/>
            <person name="Yoshinaga Y."/>
            <person name="Zane M."/>
            <person name="Rokhsar D."/>
            <person name="Grimwood J."/>
            <person name="Schmutz J."/>
            <person name="Juenger T."/>
        </authorList>
    </citation>
    <scope>NUCLEOTIDE SEQUENCE [LARGE SCALE GENOMIC DNA]</scope>
    <source>
        <strain evidence="4">cv. HAL2</strain>
    </source>
</reference>
<protein>
    <submittedName>
        <fullName evidence="3">Uncharacterized protein</fullName>
    </submittedName>
</protein>
<evidence type="ECO:0000313" key="4">
    <source>
        <dbReference type="Proteomes" id="UP000244336"/>
    </source>
</evidence>
<dbReference type="EMBL" id="CM009751">
    <property type="protein sequence ID" value="PUZ64237.1"/>
    <property type="molecule type" value="Genomic_DNA"/>
</dbReference>
<feature type="transmembrane region" description="Helical" evidence="2">
    <location>
        <begin position="50"/>
        <end position="69"/>
    </location>
</feature>